<accession>A0A6I4IUF4</accession>
<comment type="caution">
    <text evidence="2">The sequence shown here is derived from an EMBL/GenBank/DDBJ whole genome shotgun (WGS) entry which is preliminary data.</text>
</comment>
<keyword evidence="1" id="KW-0472">Membrane</keyword>
<feature type="transmembrane region" description="Helical" evidence="1">
    <location>
        <begin position="512"/>
        <end position="533"/>
    </location>
</feature>
<dbReference type="AlphaFoldDB" id="A0A6I4IUF4"/>
<evidence type="ECO:0000313" key="3">
    <source>
        <dbReference type="Proteomes" id="UP000431264"/>
    </source>
</evidence>
<dbReference type="EMBL" id="WQLW01000013">
    <property type="protein sequence ID" value="MVO10522.1"/>
    <property type="molecule type" value="Genomic_DNA"/>
</dbReference>
<keyword evidence="1" id="KW-1133">Transmembrane helix</keyword>
<dbReference type="OrthoDB" id="1324136at2"/>
<dbReference type="RefSeq" id="WP_140998949.1">
    <property type="nucleotide sequence ID" value="NZ_VDCZ01000013.1"/>
</dbReference>
<evidence type="ECO:0000256" key="1">
    <source>
        <dbReference type="SAM" id="Phobius"/>
    </source>
</evidence>
<gene>
    <name evidence="2" type="ORF">GOQ30_15215</name>
</gene>
<name>A0A6I4IUF4_9FLAO</name>
<reference evidence="3" key="1">
    <citation type="submission" date="2019-05" db="EMBL/GenBank/DDBJ databases">
        <title>Flavobacterium profundi sp. nov., isolated from a deep-sea seamount.</title>
        <authorList>
            <person name="Zhang D.-C."/>
        </authorList>
    </citation>
    <scope>NUCLEOTIDE SEQUENCE [LARGE SCALE GENOMIC DNA]</scope>
    <source>
        <strain evidence="3">TP390</strain>
    </source>
</reference>
<protein>
    <submittedName>
        <fullName evidence="2">Uncharacterized protein</fullName>
    </submittedName>
</protein>
<keyword evidence="1" id="KW-0812">Transmembrane</keyword>
<organism evidence="2 3">
    <name type="scientific">Flavobacterium profundi</name>
    <dbReference type="NCBI Taxonomy" id="1774945"/>
    <lineage>
        <taxon>Bacteria</taxon>
        <taxon>Pseudomonadati</taxon>
        <taxon>Bacteroidota</taxon>
        <taxon>Flavobacteriia</taxon>
        <taxon>Flavobacteriales</taxon>
        <taxon>Flavobacteriaceae</taxon>
        <taxon>Flavobacterium</taxon>
    </lineage>
</organism>
<dbReference type="Proteomes" id="UP000431264">
    <property type="component" value="Unassembled WGS sequence"/>
</dbReference>
<sequence length="881" mass="100854">MRAIEYGLQQYGGYSLQDTETNIFVFNDEINVVKEGEINPNIPQDDYVFMEIEIENQLALKKEGLIMSQTEFDYMKDSGIIDIEKVISNIQFSYHENVVLTDVYQINHHYFIQLPIDITGIILNGEEQILYANTKTKPAKPTLNTILKDKKMTVVLFISTDGAQLERAYQSIDSLYENEIVLFIEKNEGVNIFGSVVRVKTGSNIYSLGMFPYKDLSKIVKIYNTDIGSASFEEILKEHLEDKTEKIYLVKEVFGFYDKVTSFGTNLGLKAIKEAAEKLSLAMDELKIDEKKWKYYNKDGTVVENPDLLLPGLSLIKQANAQQKKELNSSKLNALAIAHIEKLESTLKNQLIHNNEVESNGNFTKEKAFKKIIKLVLNVLQEAKYFFKNPLGKEFELAEDVFVIYNAFIVGLLNGLTEAIKGLLDLIALICKGILELKETQNKIAGGDFSYMSLFFEMLENLLETFTNLFSKKNLEAIFEFVNACMFFGLSFPKLFLNWLTQDGKTITSDAIGYYLGYIIGMIVEMVLEALLFGAGTVAKAVNEVWRSFADLFVNFSKAINYIAKKSTTSIDKIMAIFAFIRQKSKNIKPLLDDFLRFLKSIFAELKSFIILRTVNGTFRLELIPIQSFVETVLKLVKTKWVNDLNKVGLQIAKAENEIYVFVHKGEEIFRGTKKEAKEALEEYFKKGDEIGLEKYLDEVVDLKNSFKFKNFASIFENHLLYGDIKINIKNAQTGEVKEIYTYVTGKGGKNAREILPPWQVRVEKAGGVHMHKFIDGKLIKKIKTIETYVLHTGEVVEKVEIQFFIKELNGFFKKKESTLWPKNWSLDKIKRITQEASENVVKNDRNKFIGISKEGYRVEFFSIKDGIIDNAYLFTNNLKK</sequence>
<feature type="transmembrane region" description="Helical" evidence="1">
    <location>
        <begin position="481"/>
        <end position="500"/>
    </location>
</feature>
<evidence type="ECO:0000313" key="2">
    <source>
        <dbReference type="EMBL" id="MVO10522.1"/>
    </source>
</evidence>
<proteinExistence type="predicted"/>
<keyword evidence="3" id="KW-1185">Reference proteome</keyword>